<dbReference type="PANTHER" id="PTHR44169">
    <property type="entry name" value="NADPH-DEPENDENT 1-ACYLDIHYDROXYACETONE PHOSPHATE REDUCTASE"/>
    <property type="match status" value="1"/>
</dbReference>
<keyword evidence="2" id="KW-0521">NADP</keyword>
<evidence type="ECO:0000313" key="5">
    <source>
        <dbReference type="EMBL" id="PVI02452.1"/>
    </source>
</evidence>
<proteinExistence type="inferred from homology"/>
<dbReference type="GO" id="GO:0006654">
    <property type="term" value="P:phosphatidic acid biosynthetic process"/>
    <property type="evidence" value="ECO:0007669"/>
    <property type="project" value="TreeGrafter"/>
</dbReference>
<comment type="similarity">
    <text evidence="1 4">Belongs to the short-chain dehydrogenases/reductases (SDR) family.</text>
</comment>
<dbReference type="Gene3D" id="3.40.50.720">
    <property type="entry name" value="NAD(P)-binding Rossmann-like Domain"/>
    <property type="match status" value="1"/>
</dbReference>
<accession>A0A2V1DWZ4</accession>
<evidence type="ECO:0000256" key="4">
    <source>
        <dbReference type="RuleBase" id="RU000363"/>
    </source>
</evidence>
<dbReference type="PANTHER" id="PTHR44169:SF6">
    <property type="entry name" value="NADPH-DEPENDENT 1-ACYLDIHYDROXYACETONE PHOSPHATE REDUCTASE"/>
    <property type="match status" value="1"/>
</dbReference>
<dbReference type="Proteomes" id="UP000244855">
    <property type="component" value="Unassembled WGS sequence"/>
</dbReference>
<dbReference type="GO" id="GO:0000140">
    <property type="term" value="F:acylglycerone-phosphate reductase (NADP+) activity"/>
    <property type="evidence" value="ECO:0007669"/>
    <property type="project" value="TreeGrafter"/>
</dbReference>
<dbReference type="CDD" id="cd05374">
    <property type="entry name" value="17beta-HSD-like_SDR_c"/>
    <property type="match status" value="1"/>
</dbReference>
<keyword evidence="6" id="KW-1185">Reference proteome</keyword>
<dbReference type="GO" id="GO:0005783">
    <property type="term" value="C:endoplasmic reticulum"/>
    <property type="evidence" value="ECO:0007669"/>
    <property type="project" value="TreeGrafter"/>
</dbReference>
<dbReference type="OrthoDB" id="2102561at2759"/>
<evidence type="ECO:0000256" key="3">
    <source>
        <dbReference type="ARBA" id="ARBA00023002"/>
    </source>
</evidence>
<reference evidence="5 6" key="1">
    <citation type="journal article" date="2018" name="Sci. Rep.">
        <title>Comparative genomics provides insights into the lifestyle and reveals functional heterogeneity of dark septate endophytic fungi.</title>
        <authorList>
            <person name="Knapp D.G."/>
            <person name="Nemeth J.B."/>
            <person name="Barry K."/>
            <person name="Hainaut M."/>
            <person name="Henrissat B."/>
            <person name="Johnson J."/>
            <person name="Kuo A."/>
            <person name="Lim J.H.P."/>
            <person name="Lipzen A."/>
            <person name="Nolan M."/>
            <person name="Ohm R.A."/>
            <person name="Tamas L."/>
            <person name="Grigoriev I.V."/>
            <person name="Spatafora J.W."/>
            <person name="Nagy L.G."/>
            <person name="Kovacs G.M."/>
        </authorList>
    </citation>
    <scope>NUCLEOTIDE SEQUENCE [LARGE SCALE GENOMIC DNA]</scope>
    <source>
        <strain evidence="5 6">DSE2036</strain>
    </source>
</reference>
<dbReference type="GO" id="GO:0019433">
    <property type="term" value="P:triglyceride catabolic process"/>
    <property type="evidence" value="ECO:0007669"/>
    <property type="project" value="TreeGrafter"/>
</dbReference>
<dbReference type="PRINTS" id="PR00081">
    <property type="entry name" value="GDHRDH"/>
</dbReference>
<dbReference type="InterPro" id="IPR020904">
    <property type="entry name" value="Sc_DH/Rdtase_CS"/>
</dbReference>
<dbReference type="EMBL" id="KZ805343">
    <property type="protein sequence ID" value="PVI02452.1"/>
    <property type="molecule type" value="Genomic_DNA"/>
</dbReference>
<dbReference type="PROSITE" id="PS00061">
    <property type="entry name" value="ADH_SHORT"/>
    <property type="match status" value="1"/>
</dbReference>
<dbReference type="InterPro" id="IPR002347">
    <property type="entry name" value="SDR_fam"/>
</dbReference>
<dbReference type="GO" id="GO:0005811">
    <property type="term" value="C:lipid droplet"/>
    <property type="evidence" value="ECO:0007669"/>
    <property type="project" value="TreeGrafter"/>
</dbReference>
<dbReference type="PRINTS" id="PR00080">
    <property type="entry name" value="SDRFAMILY"/>
</dbReference>
<evidence type="ECO:0000256" key="1">
    <source>
        <dbReference type="ARBA" id="ARBA00006484"/>
    </source>
</evidence>
<dbReference type="STRING" id="97972.A0A2V1DWZ4"/>
<evidence type="ECO:0000256" key="2">
    <source>
        <dbReference type="ARBA" id="ARBA00022857"/>
    </source>
</evidence>
<gene>
    <name evidence="5" type="ORF">DM02DRAFT_670596</name>
</gene>
<dbReference type="InterPro" id="IPR036291">
    <property type="entry name" value="NAD(P)-bd_dom_sf"/>
</dbReference>
<protein>
    <submittedName>
        <fullName evidence="5">NAD(P)-binding protein</fullName>
    </submittedName>
</protein>
<organism evidence="5 6">
    <name type="scientific">Periconia macrospinosa</name>
    <dbReference type="NCBI Taxonomy" id="97972"/>
    <lineage>
        <taxon>Eukaryota</taxon>
        <taxon>Fungi</taxon>
        <taxon>Dikarya</taxon>
        <taxon>Ascomycota</taxon>
        <taxon>Pezizomycotina</taxon>
        <taxon>Dothideomycetes</taxon>
        <taxon>Pleosporomycetidae</taxon>
        <taxon>Pleosporales</taxon>
        <taxon>Massarineae</taxon>
        <taxon>Periconiaceae</taxon>
        <taxon>Periconia</taxon>
    </lineage>
</organism>
<sequence length="280" mass="30451">MNAKTVLITGCSDNGIGSALGRVFHDRGYHVYATARNLSKMTWIEGLDNITPVTLDVTKPEDIKVAIDTVARATDGKLDVLINNAGRNHFMPLLDVGTNEYRTIFETNYLGPLLVTQAFSPLLIKAQGHVSFITSVAGYVNTPWMALYASSKRAVEVVADTLRVELAPFNVTVLTVVTGGVQTSGQTYFGDLKLPESSLYKKIEHTIVERAQGRGDGLSRVEARDYAQAVVNEIEKGKSGKFWYGAAAELVRQSTTAVAVPLEAMDTQMIQGSGFDTWNS</sequence>
<name>A0A2V1DWZ4_9PLEO</name>
<dbReference type="Pfam" id="PF00106">
    <property type="entry name" value="adh_short"/>
    <property type="match status" value="1"/>
</dbReference>
<keyword evidence="3" id="KW-0560">Oxidoreductase</keyword>
<dbReference type="AlphaFoldDB" id="A0A2V1DWZ4"/>
<dbReference type="SUPFAM" id="SSF51735">
    <property type="entry name" value="NAD(P)-binding Rossmann-fold domains"/>
    <property type="match status" value="1"/>
</dbReference>
<dbReference type="GO" id="GO:0004806">
    <property type="term" value="F:triacylglycerol lipase activity"/>
    <property type="evidence" value="ECO:0007669"/>
    <property type="project" value="TreeGrafter"/>
</dbReference>
<evidence type="ECO:0000313" key="6">
    <source>
        <dbReference type="Proteomes" id="UP000244855"/>
    </source>
</evidence>